<keyword evidence="3" id="KW-1185">Reference proteome</keyword>
<proteinExistence type="predicted"/>
<keyword evidence="1" id="KW-1133">Transmembrane helix</keyword>
<feature type="transmembrane region" description="Helical" evidence="1">
    <location>
        <begin position="12"/>
        <end position="32"/>
    </location>
</feature>
<keyword evidence="1" id="KW-0812">Transmembrane</keyword>
<protein>
    <submittedName>
        <fullName evidence="2">Uncharacterized protein</fullName>
    </submittedName>
</protein>
<organism evidence="2 3">
    <name type="scientific">Laccaria amethystina LaAM-08-1</name>
    <dbReference type="NCBI Taxonomy" id="1095629"/>
    <lineage>
        <taxon>Eukaryota</taxon>
        <taxon>Fungi</taxon>
        <taxon>Dikarya</taxon>
        <taxon>Basidiomycota</taxon>
        <taxon>Agaricomycotina</taxon>
        <taxon>Agaricomycetes</taxon>
        <taxon>Agaricomycetidae</taxon>
        <taxon>Agaricales</taxon>
        <taxon>Agaricineae</taxon>
        <taxon>Hydnangiaceae</taxon>
        <taxon>Laccaria</taxon>
    </lineage>
</organism>
<reference evidence="2 3" key="1">
    <citation type="submission" date="2014-04" db="EMBL/GenBank/DDBJ databases">
        <authorList>
            <consortium name="DOE Joint Genome Institute"/>
            <person name="Kuo A."/>
            <person name="Kohler A."/>
            <person name="Nagy L.G."/>
            <person name="Floudas D."/>
            <person name="Copeland A."/>
            <person name="Barry K.W."/>
            <person name="Cichocki N."/>
            <person name="Veneault-Fourrey C."/>
            <person name="LaButti K."/>
            <person name="Lindquist E.A."/>
            <person name="Lipzen A."/>
            <person name="Lundell T."/>
            <person name="Morin E."/>
            <person name="Murat C."/>
            <person name="Sun H."/>
            <person name="Tunlid A."/>
            <person name="Henrissat B."/>
            <person name="Grigoriev I.V."/>
            <person name="Hibbett D.S."/>
            <person name="Martin F."/>
            <person name="Nordberg H.P."/>
            <person name="Cantor M.N."/>
            <person name="Hua S.X."/>
        </authorList>
    </citation>
    <scope>NUCLEOTIDE SEQUENCE [LARGE SCALE GENOMIC DNA]</scope>
    <source>
        <strain evidence="2 3">LaAM-08-1</strain>
    </source>
</reference>
<reference evidence="3" key="2">
    <citation type="submission" date="2015-01" db="EMBL/GenBank/DDBJ databases">
        <title>Evolutionary Origins and Diversification of the Mycorrhizal Mutualists.</title>
        <authorList>
            <consortium name="DOE Joint Genome Institute"/>
            <consortium name="Mycorrhizal Genomics Consortium"/>
            <person name="Kohler A."/>
            <person name="Kuo A."/>
            <person name="Nagy L.G."/>
            <person name="Floudas D."/>
            <person name="Copeland A."/>
            <person name="Barry K.W."/>
            <person name="Cichocki N."/>
            <person name="Veneault-Fourrey C."/>
            <person name="LaButti K."/>
            <person name="Lindquist E.A."/>
            <person name="Lipzen A."/>
            <person name="Lundell T."/>
            <person name="Morin E."/>
            <person name="Murat C."/>
            <person name="Riley R."/>
            <person name="Ohm R."/>
            <person name="Sun H."/>
            <person name="Tunlid A."/>
            <person name="Henrissat B."/>
            <person name="Grigoriev I.V."/>
            <person name="Hibbett D.S."/>
            <person name="Martin F."/>
        </authorList>
    </citation>
    <scope>NUCLEOTIDE SEQUENCE [LARGE SCALE GENOMIC DNA]</scope>
    <source>
        <strain evidence="3">LaAM-08-1</strain>
    </source>
</reference>
<keyword evidence="1" id="KW-0472">Membrane</keyword>
<dbReference type="AlphaFoldDB" id="A0A0C9WYP9"/>
<evidence type="ECO:0000313" key="2">
    <source>
        <dbReference type="EMBL" id="KIJ94083.1"/>
    </source>
</evidence>
<evidence type="ECO:0000256" key="1">
    <source>
        <dbReference type="SAM" id="Phobius"/>
    </source>
</evidence>
<gene>
    <name evidence="2" type="ORF">K443DRAFT_684032</name>
</gene>
<accession>A0A0C9WYP9</accession>
<dbReference type="EMBL" id="KN838810">
    <property type="protein sequence ID" value="KIJ94083.1"/>
    <property type="molecule type" value="Genomic_DNA"/>
</dbReference>
<evidence type="ECO:0000313" key="3">
    <source>
        <dbReference type="Proteomes" id="UP000054477"/>
    </source>
</evidence>
<dbReference type="Proteomes" id="UP000054477">
    <property type="component" value="Unassembled WGS sequence"/>
</dbReference>
<sequence>MVILSIIPSDLVRVGAITLGSIVFLFNIARAVRPRVLMQKLQVRLLSLEGKLQTAVDENIMAETDANYIAQFERSVGRIRYRVSELHEKMLLAYGILQEMMAVWRGHSFEIFVCIRDVEALEWEIEIKRATELKNRYYLWQ</sequence>
<dbReference type="HOGENOM" id="CLU_112976_0_0_1"/>
<name>A0A0C9WYP9_9AGAR</name>